<dbReference type="Gene3D" id="3.40.50.300">
    <property type="entry name" value="P-loop containing nucleotide triphosphate hydrolases"/>
    <property type="match status" value="1"/>
</dbReference>
<dbReference type="FunFam" id="3.10.490.20:FF:000001">
    <property type="entry name" value="dynein heavy chain 7, axonemal"/>
    <property type="match status" value="1"/>
</dbReference>
<feature type="domain" description="Dynein heavy chain ATP-binding dynein motor region" evidence="2">
    <location>
        <begin position="4"/>
        <end position="69"/>
    </location>
</feature>
<dbReference type="InterPro" id="IPR026983">
    <property type="entry name" value="DHC"/>
</dbReference>
<dbReference type="Pfam" id="PF18199">
    <property type="entry name" value="Dynein_C"/>
    <property type="match status" value="1"/>
</dbReference>
<dbReference type="InterPro" id="IPR004273">
    <property type="entry name" value="Dynein_heavy_D6_P-loop"/>
</dbReference>
<dbReference type="Gene3D" id="3.10.490.20">
    <property type="match status" value="1"/>
</dbReference>
<reference evidence="5 6" key="1">
    <citation type="journal article" date="2015" name="Sci. Rep.">
        <title>Genome of the facultative scuticociliatosis pathogen Pseudocohnilembus persalinus provides insight into its virulence through horizontal gene transfer.</title>
        <authorList>
            <person name="Xiong J."/>
            <person name="Wang G."/>
            <person name="Cheng J."/>
            <person name="Tian M."/>
            <person name="Pan X."/>
            <person name="Warren A."/>
            <person name="Jiang C."/>
            <person name="Yuan D."/>
            <person name="Miao W."/>
        </authorList>
    </citation>
    <scope>NUCLEOTIDE SEQUENCE [LARGE SCALE GENOMIC DNA]</scope>
    <source>
        <strain evidence="5">36N120E</strain>
    </source>
</reference>
<dbReference type="InterPro" id="IPR035706">
    <property type="entry name" value="AAA_9"/>
</dbReference>
<dbReference type="Gene3D" id="1.20.1270.280">
    <property type="match status" value="1"/>
</dbReference>
<evidence type="ECO:0000259" key="4">
    <source>
        <dbReference type="Pfam" id="PF18199"/>
    </source>
</evidence>
<sequence>MQSILTKEEDPKLQEEKVKLMLENSENNTKKFQIEEKILEILSNTEGDKMLEDDELTNYLNESKETSEHLRQKDSEKTEEKIRKLYKDYKEVTEMASLVYFTVLQMRNLDYMYQFSLNLYITVFKKSIRRAQKANDKSEAVRTYKRVQNIIESLKRCIFQEVSRSVFVKHKLLFNFMLALTDLRRKKMINENHYRFLISGLSGQEIDQSLESPDTELLNNNQWKQILELNNLEGFQGIAQSLIENWEIWKEYILGGFKLVQMPEQMQNNEKTISELQGLNTSQSQYQSMSQYQNLNVSQQQQQSINQQQQYQQQVQLEMLSQSALPSEFVSVGSGLRRLVFLNAIRPDLFMTKMKEFIRETLGDYFVKDQFISVKQSYEESTATTPLIFILSPGDDPQDEVKKLAAEKDSYLTFVSLGKGQGKYAEEQIWEAVETGQWVILQNCHLAISWLPRLEEIVENIVSLENKKDKYKKFNENFRLWLTTGSTEEFPISLLQNGVKMTKDPPKGIKANMVEMYSNMNSTKEDKLFFENCEKKQEWSRLFMALTFFHAIIRERRRYGPIGWNIYYDFNSSDFSISMKQLRSMLNNYSQIPFKALTYLTGQCYYGGKVTDDWDRRVLADILNDFYNSEVVIDQNYDFSGKEEFLIPQNEQIESLDLTINYIQENLPDYDPPEVFGLHENANISSALFEQQFALECLQKVGGGGISQSQDNSKTVQILEQILKGLPEQFDVQKVSEKYKITYYESMNTVLIQELLRYNSLLVVLKQSLQDLIDAQLGLKVMTSDLDSMFESIQNNRIPQLWLKKSYPSLKTLMGYNEDLLKRIKMFQDWIDFQMPNVFWISGFYFTQSFFTGVRQNYARKFKIPIDQIQFDFEIVDSKSESDIFCQPNIGCYVNGLFMEGASWDYSKHHLEEGKPKKVYDEFPIIQLVPTNKPEGKKKIEENGLQVYTCPVYKTTERKGTLSTTGHSTNFILSIDIPSQTSGKHWTKRGVALISSLNI</sequence>
<comment type="caution">
    <text evidence="5">The sequence shown here is derived from an EMBL/GenBank/DDBJ whole genome shotgun (WGS) entry which is preliminary data.</text>
</comment>
<gene>
    <name evidence="5" type="ORF">PPERSA_04520</name>
</gene>
<dbReference type="PANTHER" id="PTHR22878">
    <property type="entry name" value="DYNEIN HEAVY CHAIN 6, AXONEMAL-LIKE-RELATED"/>
    <property type="match status" value="1"/>
</dbReference>
<dbReference type="Proteomes" id="UP000054937">
    <property type="component" value="Unassembled WGS sequence"/>
</dbReference>
<dbReference type="GO" id="GO:0030286">
    <property type="term" value="C:dynein complex"/>
    <property type="evidence" value="ECO:0007669"/>
    <property type="project" value="InterPro"/>
</dbReference>
<evidence type="ECO:0008006" key="7">
    <source>
        <dbReference type="Google" id="ProtNLM"/>
    </source>
</evidence>
<dbReference type="InterPro" id="IPR041228">
    <property type="entry name" value="Dynein_C"/>
</dbReference>
<dbReference type="AlphaFoldDB" id="A0A0V0QTG2"/>
<evidence type="ECO:0000313" key="5">
    <source>
        <dbReference type="EMBL" id="KRX05483.1"/>
    </source>
</evidence>
<dbReference type="EMBL" id="LDAU01000107">
    <property type="protein sequence ID" value="KRX05483.1"/>
    <property type="molecule type" value="Genomic_DNA"/>
</dbReference>
<dbReference type="GO" id="GO:0051959">
    <property type="term" value="F:dynein light intermediate chain binding"/>
    <property type="evidence" value="ECO:0007669"/>
    <property type="project" value="InterPro"/>
</dbReference>
<evidence type="ECO:0000259" key="3">
    <source>
        <dbReference type="Pfam" id="PF18198"/>
    </source>
</evidence>
<dbReference type="FunFam" id="1.10.8.720:FF:000001">
    <property type="entry name" value="dynein heavy chain 7, axonemal"/>
    <property type="match status" value="1"/>
</dbReference>
<feature type="domain" description="Dynein heavy chain AAA lid" evidence="3">
    <location>
        <begin position="539"/>
        <end position="682"/>
    </location>
</feature>
<dbReference type="Gene3D" id="1.10.8.1220">
    <property type="match status" value="1"/>
</dbReference>
<dbReference type="InterPro" id="IPR042219">
    <property type="entry name" value="AAA_lid_11_sf"/>
</dbReference>
<dbReference type="InParanoid" id="A0A0V0QTG2"/>
<dbReference type="PANTHER" id="PTHR22878:SF68">
    <property type="entry name" value="DYNEIN HEAVY CHAIN 6, AXONEMAL-LIKE"/>
    <property type="match status" value="1"/>
</dbReference>
<feature type="domain" description="Dynein heavy chain C-terminal" evidence="4">
    <location>
        <begin position="699"/>
        <end position="994"/>
    </location>
</feature>
<dbReference type="GO" id="GO:0008569">
    <property type="term" value="F:minus-end-directed microtubule motor activity"/>
    <property type="evidence" value="ECO:0007669"/>
    <property type="project" value="InterPro"/>
</dbReference>
<dbReference type="GO" id="GO:0045505">
    <property type="term" value="F:dynein intermediate chain binding"/>
    <property type="evidence" value="ECO:0007669"/>
    <property type="project" value="InterPro"/>
</dbReference>
<dbReference type="GO" id="GO:0007018">
    <property type="term" value="P:microtubule-based movement"/>
    <property type="evidence" value="ECO:0007669"/>
    <property type="project" value="InterPro"/>
</dbReference>
<dbReference type="Gene3D" id="1.10.8.720">
    <property type="entry name" value="Region D6 of dynein motor"/>
    <property type="match status" value="1"/>
</dbReference>
<dbReference type="OMA" id="ELFIHVR"/>
<name>A0A0V0QTG2_PSEPJ</name>
<accession>A0A0V0QTG2</accession>
<dbReference type="FunFam" id="3.40.50.300:FF:000153">
    <property type="entry name" value="Dynein axonemal heavy chain 1"/>
    <property type="match status" value="1"/>
</dbReference>
<dbReference type="OrthoDB" id="537704at2759"/>
<evidence type="ECO:0000313" key="6">
    <source>
        <dbReference type="Proteomes" id="UP000054937"/>
    </source>
</evidence>
<proteinExistence type="predicted"/>
<dbReference type="Pfam" id="PF03028">
    <property type="entry name" value="Dynein_heavy"/>
    <property type="match status" value="1"/>
</dbReference>
<dbReference type="InterPro" id="IPR041658">
    <property type="entry name" value="AAA_lid_11"/>
</dbReference>
<keyword evidence="6" id="KW-1185">Reference proteome</keyword>
<organism evidence="5 6">
    <name type="scientific">Pseudocohnilembus persalinus</name>
    <name type="common">Ciliate</name>
    <dbReference type="NCBI Taxonomy" id="266149"/>
    <lineage>
        <taxon>Eukaryota</taxon>
        <taxon>Sar</taxon>
        <taxon>Alveolata</taxon>
        <taxon>Ciliophora</taxon>
        <taxon>Intramacronucleata</taxon>
        <taxon>Oligohymenophorea</taxon>
        <taxon>Scuticociliatia</taxon>
        <taxon>Philasterida</taxon>
        <taxon>Pseudocohnilembidae</taxon>
        <taxon>Pseudocohnilembus</taxon>
    </lineage>
</organism>
<dbReference type="SUPFAM" id="SSF81995">
    <property type="entry name" value="beta-sandwich domain of Sec23/24"/>
    <property type="match status" value="1"/>
</dbReference>
<dbReference type="Pfam" id="PF18198">
    <property type="entry name" value="AAA_lid_11"/>
    <property type="match status" value="1"/>
</dbReference>
<dbReference type="Gene3D" id="6.10.140.1060">
    <property type="match status" value="1"/>
</dbReference>
<dbReference type="Pfam" id="PF12781">
    <property type="entry name" value="AAA_9"/>
    <property type="match status" value="1"/>
</dbReference>
<dbReference type="InterPro" id="IPR027417">
    <property type="entry name" value="P-loop_NTPase"/>
</dbReference>
<evidence type="ECO:0000259" key="2">
    <source>
        <dbReference type="Pfam" id="PF12781"/>
    </source>
</evidence>
<protein>
    <recommendedName>
        <fullName evidence="7">Dynein heavy chain</fullName>
    </recommendedName>
</protein>
<feature type="domain" description="Dynein heavy chain region D6 P-loop" evidence="1">
    <location>
        <begin position="383"/>
        <end position="502"/>
    </location>
</feature>
<dbReference type="InterPro" id="IPR043160">
    <property type="entry name" value="Dynein_C_barrel"/>
</dbReference>
<evidence type="ECO:0000259" key="1">
    <source>
        <dbReference type="Pfam" id="PF03028"/>
    </source>
</evidence>